<proteinExistence type="inferred from homology"/>
<reference evidence="3 4" key="1">
    <citation type="submission" date="2020-02" db="EMBL/GenBank/DDBJ databases">
        <authorList>
            <person name="Ferguson B K."/>
        </authorList>
    </citation>
    <scope>NUCLEOTIDE SEQUENCE [LARGE SCALE GENOMIC DNA]</scope>
</reference>
<dbReference type="GO" id="GO:0005737">
    <property type="term" value="C:cytoplasm"/>
    <property type="evidence" value="ECO:0007669"/>
    <property type="project" value="TreeGrafter"/>
</dbReference>
<dbReference type="AlphaFoldDB" id="A0A6H5GKK4"/>
<evidence type="ECO:0000313" key="3">
    <source>
        <dbReference type="EMBL" id="CAB0002491.1"/>
    </source>
</evidence>
<accession>A0A6H5GKK4</accession>
<evidence type="ECO:0000256" key="1">
    <source>
        <dbReference type="ARBA" id="ARBA00038178"/>
    </source>
</evidence>
<name>A0A6H5GKK4_9HEMI</name>
<protein>
    <recommendedName>
        <fullName evidence="2">UDENN domain-containing protein</fullName>
    </recommendedName>
</protein>
<dbReference type="InterPro" id="IPR051731">
    <property type="entry name" value="DENND11/AVL9_GEFs"/>
</dbReference>
<comment type="similarity">
    <text evidence="1">Belongs to the AVL9 family.</text>
</comment>
<gene>
    <name evidence="3" type="ORF">NTEN_LOCUS8278</name>
</gene>
<evidence type="ECO:0000259" key="2">
    <source>
        <dbReference type="PROSITE" id="PS50211"/>
    </source>
</evidence>
<dbReference type="OrthoDB" id="26278at2759"/>
<dbReference type="PANTHER" id="PTHR31017">
    <property type="entry name" value="LATE SECRETORY PATHWAY PROTEIN AVL9-RELATED"/>
    <property type="match status" value="1"/>
</dbReference>
<dbReference type="EMBL" id="CADCXU010012419">
    <property type="protein sequence ID" value="CAB0002491.1"/>
    <property type="molecule type" value="Genomic_DNA"/>
</dbReference>
<keyword evidence="4" id="KW-1185">Reference proteome</keyword>
<dbReference type="Pfam" id="PF09794">
    <property type="entry name" value="Avl9"/>
    <property type="match status" value="2"/>
</dbReference>
<dbReference type="PANTHER" id="PTHR31017:SF1">
    <property type="entry name" value="LATE SECRETORY PATHWAY PROTEIN AVL9 HOMOLOG"/>
    <property type="match status" value="1"/>
</dbReference>
<dbReference type="Proteomes" id="UP000479000">
    <property type="component" value="Unassembled WGS sequence"/>
</dbReference>
<sequence>MEASEKGPILHVLVIGFHHKKGCQVEYSYPPLMSGGAADSPDTPSGWKYLPTLALPDGSHNYDKDTVFFHLPSLVSADETVFGISCFRQIPVEKLKVRTPDMTRGTVQKAVCVLSTVPLYGQIQVPMPIRLGREIDSDNNSGSMTQFFGRNRRKIENCWFFYGLSARELILALRHKVLLLYKLLLLEKKVLFFQSPVHPLCSSILSLLSLHPGMIEKGLSQSACFKFGEYLDRRTRTTDDAYTDGVGWEGGGEWIRTQFHAYTLALLRTSILPEGSKEMDQFNRWYMSAFMETKSYKRWRSHPDHRNILEAVPGHPFAGQLSVADMKLRISHTMQTTEGGRKLNQAMASTGRVVATTGRAVGGALSQAKGAFSSWWSNLTTSPTLAQAADTNADEAEVADAPDDEAISDFAPPVKSESVSVGGKTVEQAVDALKPTIGAEVARHSLSATSHRAREVDVAETSRKMSPLRLRPSSLLCELSLTGAVRSSSFSAVAARQPTEPQLQSTVGTHRVTIGTRFSSAAALMLRRVPACVLPDNRGGARRPDGSAPCQSGRRRLPMRRLERQRLRANCFRQKWIIHPHQ</sequence>
<evidence type="ECO:0000313" key="4">
    <source>
        <dbReference type="Proteomes" id="UP000479000"/>
    </source>
</evidence>
<organism evidence="3 4">
    <name type="scientific">Nesidiocoris tenuis</name>
    <dbReference type="NCBI Taxonomy" id="355587"/>
    <lineage>
        <taxon>Eukaryota</taxon>
        <taxon>Metazoa</taxon>
        <taxon>Ecdysozoa</taxon>
        <taxon>Arthropoda</taxon>
        <taxon>Hexapoda</taxon>
        <taxon>Insecta</taxon>
        <taxon>Pterygota</taxon>
        <taxon>Neoptera</taxon>
        <taxon>Paraneoptera</taxon>
        <taxon>Hemiptera</taxon>
        <taxon>Heteroptera</taxon>
        <taxon>Panheteroptera</taxon>
        <taxon>Cimicomorpha</taxon>
        <taxon>Miridae</taxon>
        <taxon>Dicyphina</taxon>
        <taxon>Nesidiocoris</taxon>
    </lineage>
</organism>
<dbReference type="PROSITE" id="PS50211">
    <property type="entry name" value="DENN"/>
    <property type="match status" value="1"/>
</dbReference>
<feature type="domain" description="UDENN" evidence="2">
    <location>
        <begin position="10"/>
        <end position="215"/>
    </location>
</feature>
<dbReference type="InterPro" id="IPR018307">
    <property type="entry name" value="ABL9/DENND6_dom"/>
</dbReference>
<dbReference type="InterPro" id="IPR037516">
    <property type="entry name" value="Tripartite_DENN"/>
</dbReference>